<keyword evidence="2" id="KW-1185">Reference proteome</keyword>
<organism evidence="1 2">
    <name type="scientific">Cinchona calisaya</name>
    <dbReference type="NCBI Taxonomy" id="153742"/>
    <lineage>
        <taxon>Eukaryota</taxon>
        <taxon>Viridiplantae</taxon>
        <taxon>Streptophyta</taxon>
        <taxon>Embryophyta</taxon>
        <taxon>Tracheophyta</taxon>
        <taxon>Spermatophyta</taxon>
        <taxon>Magnoliopsida</taxon>
        <taxon>eudicotyledons</taxon>
        <taxon>Gunneridae</taxon>
        <taxon>Pentapetalae</taxon>
        <taxon>asterids</taxon>
        <taxon>lamiids</taxon>
        <taxon>Gentianales</taxon>
        <taxon>Rubiaceae</taxon>
        <taxon>Cinchonoideae</taxon>
        <taxon>Cinchoneae</taxon>
        <taxon>Cinchona</taxon>
    </lineage>
</organism>
<dbReference type="Proteomes" id="UP001630127">
    <property type="component" value="Unassembled WGS sequence"/>
</dbReference>
<sequence>MNHRKRSLRQKTTLFTNEDPWQTPVDLLGTVHCNEKAIFIFTKLANVGKTEMRTYVNKDDAAATALSVEDYPVDDAYFTIDELLSDYLADDQPVNAVNGGEQILDAPEDQDGDYIDHNPLLNANIVLHDDDIKSVFNFISRSAES</sequence>
<evidence type="ECO:0000313" key="1">
    <source>
        <dbReference type="EMBL" id="KAL3514060.1"/>
    </source>
</evidence>
<reference evidence="1 2" key="1">
    <citation type="submission" date="2024-11" db="EMBL/GenBank/DDBJ databases">
        <title>A near-complete genome assembly of Cinchona calisaya.</title>
        <authorList>
            <person name="Lian D.C."/>
            <person name="Zhao X.W."/>
            <person name="Wei L."/>
        </authorList>
    </citation>
    <scope>NUCLEOTIDE SEQUENCE [LARGE SCALE GENOMIC DNA]</scope>
    <source>
        <tissue evidence="1">Nenye</tissue>
    </source>
</reference>
<gene>
    <name evidence="1" type="ORF">ACH5RR_026777</name>
</gene>
<evidence type="ECO:0000313" key="2">
    <source>
        <dbReference type="Proteomes" id="UP001630127"/>
    </source>
</evidence>
<protein>
    <submittedName>
        <fullName evidence="1">Uncharacterized protein</fullName>
    </submittedName>
</protein>
<dbReference type="AlphaFoldDB" id="A0ABD2Z6U8"/>
<proteinExistence type="predicted"/>
<name>A0ABD2Z6U8_9GENT</name>
<accession>A0ABD2Z6U8</accession>
<dbReference type="EMBL" id="JBJUIK010000011">
    <property type="protein sequence ID" value="KAL3514060.1"/>
    <property type="molecule type" value="Genomic_DNA"/>
</dbReference>
<comment type="caution">
    <text evidence="1">The sequence shown here is derived from an EMBL/GenBank/DDBJ whole genome shotgun (WGS) entry which is preliminary data.</text>
</comment>